<dbReference type="Proteomes" id="UP000481947">
    <property type="component" value="Unassembled WGS sequence"/>
</dbReference>
<sequence length="111" mass="12394">MDVTNNEMDDGMRREEADRNFSIQNRNNNSSNYVGSRFLSSHCNGYPVPIRQDTGIDGRLFTVRNNQGNISVRSGPDGKGIVAVLRDELDQDSEYLIEINGSNGVEVTQKL</sequence>
<feature type="region of interest" description="Disordered" evidence="1">
    <location>
        <begin position="1"/>
        <end position="28"/>
    </location>
</feature>
<proteinExistence type="predicted"/>
<dbReference type="EMBL" id="VYSB01000002">
    <property type="protein sequence ID" value="MYZ51287.1"/>
    <property type="molecule type" value="Genomic_DNA"/>
</dbReference>
<evidence type="ECO:0000313" key="2">
    <source>
        <dbReference type="EMBL" id="MYZ51287.1"/>
    </source>
</evidence>
<dbReference type="RefSeq" id="WP_161124382.1">
    <property type="nucleotide sequence ID" value="NZ_VYSB01000002.1"/>
</dbReference>
<reference evidence="2 3" key="1">
    <citation type="submission" date="2019-09" db="EMBL/GenBank/DDBJ databases">
        <title>Identification of Malikia spinosa a prominent benzene-, toluene-, and ethylbenzene-degrading bacterium: enrichment, isolation and whole genome sequencing.</title>
        <authorList>
            <person name="Tancsics A."/>
            <person name="Revesz F."/>
            <person name="Kriszt B."/>
        </authorList>
    </citation>
    <scope>NUCLEOTIDE SEQUENCE [LARGE SCALE GENOMIC DNA]</scope>
    <source>
        <strain evidence="2 3">AB6</strain>
    </source>
</reference>
<comment type="caution">
    <text evidence="2">The sequence shown here is derived from an EMBL/GenBank/DDBJ whole genome shotgun (WGS) entry which is preliminary data.</text>
</comment>
<feature type="compositionally biased region" description="Basic and acidic residues" evidence="1">
    <location>
        <begin position="10"/>
        <end position="19"/>
    </location>
</feature>
<evidence type="ECO:0000256" key="1">
    <source>
        <dbReference type="SAM" id="MobiDB-lite"/>
    </source>
</evidence>
<organism evidence="2 3">
    <name type="scientific">Malikia spinosa</name>
    <dbReference type="NCBI Taxonomy" id="86180"/>
    <lineage>
        <taxon>Bacteria</taxon>
        <taxon>Pseudomonadati</taxon>
        <taxon>Pseudomonadota</taxon>
        <taxon>Betaproteobacteria</taxon>
        <taxon>Burkholderiales</taxon>
        <taxon>Comamonadaceae</taxon>
        <taxon>Malikia</taxon>
    </lineage>
</organism>
<evidence type="ECO:0000313" key="3">
    <source>
        <dbReference type="Proteomes" id="UP000481947"/>
    </source>
</evidence>
<gene>
    <name evidence="2" type="ORF">F5985_03850</name>
</gene>
<dbReference type="AlphaFoldDB" id="A0A7C9IXE5"/>
<protein>
    <submittedName>
        <fullName evidence="2">Uncharacterized protein</fullName>
    </submittedName>
</protein>
<name>A0A7C9IXE5_9BURK</name>
<accession>A0A7C9IXE5</accession>